<accession>A0A0D7ASD4</accession>
<name>A0A0D7ASD4_9AGAR</name>
<keyword evidence="2" id="KW-1185">Reference proteome</keyword>
<dbReference type="SUPFAM" id="SSF56672">
    <property type="entry name" value="DNA/RNA polymerases"/>
    <property type="match status" value="1"/>
</dbReference>
<dbReference type="Proteomes" id="UP000054144">
    <property type="component" value="Unassembled WGS sequence"/>
</dbReference>
<organism evidence="1 2">
    <name type="scientific">Fistulina hepatica ATCC 64428</name>
    <dbReference type="NCBI Taxonomy" id="1128425"/>
    <lineage>
        <taxon>Eukaryota</taxon>
        <taxon>Fungi</taxon>
        <taxon>Dikarya</taxon>
        <taxon>Basidiomycota</taxon>
        <taxon>Agaricomycotina</taxon>
        <taxon>Agaricomycetes</taxon>
        <taxon>Agaricomycetidae</taxon>
        <taxon>Agaricales</taxon>
        <taxon>Fistulinaceae</taxon>
        <taxon>Fistulina</taxon>
    </lineage>
</organism>
<reference evidence="1 2" key="1">
    <citation type="journal article" date="2015" name="Fungal Genet. Biol.">
        <title>Evolution of novel wood decay mechanisms in Agaricales revealed by the genome sequences of Fistulina hepatica and Cylindrobasidium torrendii.</title>
        <authorList>
            <person name="Floudas D."/>
            <person name="Held B.W."/>
            <person name="Riley R."/>
            <person name="Nagy L.G."/>
            <person name="Koehler G."/>
            <person name="Ransdell A.S."/>
            <person name="Younus H."/>
            <person name="Chow J."/>
            <person name="Chiniquy J."/>
            <person name="Lipzen A."/>
            <person name="Tritt A."/>
            <person name="Sun H."/>
            <person name="Haridas S."/>
            <person name="LaButti K."/>
            <person name="Ohm R.A."/>
            <person name="Kues U."/>
            <person name="Blanchette R.A."/>
            <person name="Grigoriev I.V."/>
            <person name="Minto R.E."/>
            <person name="Hibbett D.S."/>
        </authorList>
    </citation>
    <scope>NUCLEOTIDE SEQUENCE [LARGE SCALE GENOMIC DNA]</scope>
    <source>
        <strain evidence="1 2">ATCC 64428</strain>
    </source>
</reference>
<evidence type="ECO:0000313" key="2">
    <source>
        <dbReference type="Proteomes" id="UP000054144"/>
    </source>
</evidence>
<evidence type="ECO:0000313" key="1">
    <source>
        <dbReference type="EMBL" id="KIY53713.1"/>
    </source>
</evidence>
<protein>
    <submittedName>
        <fullName evidence="1">Uncharacterized protein</fullName>
    </submittedName>
</protein>
<dbReference type="InterPro" id="IPR043502">
    <property type="entry name" value="DNA/RNA_pol_sf"/>
</dbReference>
<sequence>MPDQSRLDLITILRSFAVLRQRHHLREFQQLGGWINWVLNVYPLLRPGLSTLYSKIKGKEQPYLTIWNSPSIYMMTSRVWSADDADLVVFTNASKEGITYFIPSFNLGFQCANHLVRLPRDISPNRIFYFEALAVVFAIMQILQLTAPTPHCLAIWTDNTNTVDIFNSLHALPPYNPLLITSVDLLMQYDCQLRVLHVEGKRNNIADALSCFRNDTALSLSPGLRIFPFLPLHLSSGAALT</sequence>
<gene>
    <name evidence="1" type="ORF">FISHEDRAFT_68649</name>
</gene>
<dbReference type="OrthoDB" id="198652at2759"/>
<proteinExistence type="predicted"/>
<dbReference type="EMBL" id="KN881591">
    <property type="protein sequence ID" value="KIY53713.1"/>
    <property type="molecule type" value="Genomic_DNA"/>
</dbReference>
<dbReference type="AlphaFoldDB" id="A0A0D7ASD4"/>